<protein>
    <submittedName>
        <fullName evidence="3">Helix-turn-helix domain-containing protein</fullName>
    </submittedName>
</protein>
<name>A0ABY5D9N9_9ACTN</name>
<keyword evidence="4" id="KW-1185">Reference proteome</keyword>
<evidence type="ECO:0000259" key="2">
    <source>
        <dbReference type="PROSITE" id="PS50943"/>
    </source>
</evidence>
<dbReference type="PROSITE" id="PS50943">
    <property type="entry name" value="HTH_CROC1"/>
    <property type="match status" value="1"/>
</dbReference>
<evidence type="ECO:0000313" key="3">
    <source>
        <dbReference type="EMBL" id="USY19685.1"/>
    </source>
</evidence>
<dbReference type="InterPro" id="IPR050807">
    <property type="entry name" value="TransReg_Diox_bact_type"/>
</dbReference>
<dbReference type="CDD" id="cd00093">
    <property type="entry name" value="HTH_XRE"/>
    <property type="match status" value="1"/>
</dbReference>
<dbReference type="PANTHER" id="PTHR46797:SF1">
    <property type="entry name" value="METHYLPHOSPHONATE SYNTHASE"/>
    <property type="match status" value="1"/>
</dbReference>
<dbReference type="SMART" id="SM00530">
    <property type="entry name" value="HTH_XRE"/>
    <property type="match status" value="1"/>
</dbReference>
<dbReference type="InterPro" id="IPR001387">
    <property type="entry name" value="Cro/C1-type_HTH"/>
</dbReference>
<accession>A0ABY5D9N9</accession>
<dbReference type="InterPro" id="IPR010982">
    <property type="entry name" value="Lambda_DNA-bd_dom_sf"/>
</dbReference>
<organism evidence="3 4">
    <name type="scientific">Nocardiopsis exhalans</name>
    <dbReference type="NCBI Taxonomy" id="163604"/>
    <lineage>
        <taxon>Bacteria</taxon>
        <taxon>Bacillati</taxon>
        <taxon>Actinomycetota</taxon>
        <taxon>Actinomycetes</taxon>
        <taxon>Streptosporangiales</taxon>
        <taxon>Nocardiopsidaceae</taxon>
        <taxon>Nocardiopsis</taxon>
    </lineage>
</organism>
<dbReference type="PANTHER" id="PTHR46797">
    <property type="entry name" value="HTH-TYPE TRANSCRIPTIONAL REGULATOR"/>
    <property type="match status" value="1"/>
</dbReference>
<evidence type="ECO:0000256" key="1">
    <source>
        <dbReference type="ARBA" id="ARBA00023125"/>
    </source>
</evidence>
<evidence type="ECO:0000313" key="4">
    <source>
        <dbReference type="Proteomes" id="UP001055940"/>
    </source>
</evidence>
<feature type="domain" description="HTH cro/C1-type" evidence="2">
    <location>
        <begin position="11"/>
        <end position="65"/>
    </location>
</feature>
<dbReference type="Proteomes" id="UP001055940">
    <property type="component" value="Chromosome"/>
</dbReference>
<gene>
    <name evidence="3" type="ORF">NE857_31400</name>
</gene>
<proteinExistence type="predicted"/>
<sequence>MSHTITIGPAIRAIRRSQGVTQLDLADRAGVSGPYLTNIESGVKQPSFDTALRIAHALGVPPEAITYSCPTCRAERSAA</sequence>
<dbReference type="Pfam" id="PF01381">
    <property type="entry name" value="HTH_3"/>
    <property type="match status" value="1"/>
</dbReference>
<dbReference type="Gene3D" id="1.10.260.40">
    <property type="entry name" value="lambda repressor-like DNA-binding domains"/>
    <property type="match status" value="1"/>
</dbReference>
<keyword evidence="1" id="KW-0238">DNA-binding</keyword>
<dbReference type="EMBL" id="CP099837">
    <property type="protein sequence ID" value="USY19685.1"/>
    <property type="molecule type" value="Genomic_DNA"/>
</dbReference>
<reference evidence="3" key="1">
    <citation type="submission" date="2022-06" db="EMBL/GenBank/DDBJ databases">
        <authorList>
            <person name="Ping M."/>
        </authorList>
    </citation>
    <scope>NUCLEOTIDE SEQUENCE</scope>
    <source>
        <strain evidence="3">JCM11759T</strain>
    </source>
</reference>
<dbReference type="SUPFAM" id="SSF47413">
    <property type="entry name" value="lambda repressor-like DNA-binding domains"/>
    <property type="match status" value="1"/>
</dbReference>
<dbReference type="RefSeq" id="WP_254418877.1">
    <property type="nucleotide sequence ID" value="NZ_CP099837.1"/>
</dbReference>